<comment type="caution">
    <text evidence="2">The sequence shown here is derived from an EMBL/GenBank/DDBJ whole genome shotgun (WGS) entry which is preliminary data.</text>
</comment>
<dbReference type="EMBL" id="JACHIG010000001">
    <property type="protein sequence ID" value="MBB5030968.1"/>
    <property type="molecule type" value="Genomic_DNA"/>
</dbReference>
<dbReference type="PANTHER" id="PTHR11062">
    <property type="entry name" value="EXOSTOSIN HEPARAN SULFATE GLYCOSYLTRANSFERASE -RELATED"/>
    <property type="match status" value="1"/>
</dbReference>
<keyword evidence="3" id="KW-1185">Reference proteome</keyword>
<reference evidence="2 3" key="1">
    <citation type="submission" date="2020-08" db="EMBL/GenBank/DDBJ databases">
        <title>Genomic Encyclopedia of Type Strains, Phase IV (KMG-IV): sequencing the most valuable type-strain genomes for metagenomic binning, comparative biology and taxonomic classification.</title>
        <authorList>
            <person name="Goeker M."/>
        </authorList>
    </citation>
    <scope>NUCLEOTIDE SEQUENCE [LARGE SCALE GENOMIC DNA]</scope>
    <source>
        <strain evidence="2 3">DSM 12252</strain>
    </source>
</reference>
<proteinExistence type="predicted"/>
<dbReference type="AlphaFoldDB" id="A0A7W7Y7B7"/>
<evidence type="ECO:0000313" key="3">
    <source>
        <dbReference type="Proteomes" id="UP000590740"/>
    </source>
</evidence>
<evidence type="ECO:0000313" key="2">
    <source>
        <dbReference type="EMBL" id="MBB5030968.1"/>
    </source>
</evidence>
<organism evidence="2 3">
    <name type="scientific">Prosthecobacter vanneervenii</name>
    <dbReference type="NCBI Taxonomy" id="48466"/>
    <lineage>
        <taxon>Bacteria</taxon>
        <taxon>Pseudomonadati</taxon>
        <taxon>Verrucomicrobiota</taxon>
        <taxon>Verrucomicrobiia</taxon>
        <taxon>Verrucomicrobiales</taxon>
        <taxon>Verrucomicrobiaceae</taxon>
        <taxon>Prosthecobacter</taxon>
    </lineage>
</organism>
<dbReference type="RefSeq" id="WP_184337917.1">
    <property type="nucleotide sequence ID" value="NZ_JACHIG010000001.1"/>
</dbReference>
<dbReference type="InterPro" id="IPR004263">
    <property type="entry name" value="Exostosin"/>
</dbReference>
<dbReference type="InterPro" id="IPR040911">
    <property type="entry name" value="Exostosin_GT47"/>
</dbReference>
<feature type="domain" description="Exostosin GT47" evidence="1">
    <location>
        <begin position="127"/>
        <end position="249"/>
    </location>
</feature>
<name>A0A7W7Y7B7_9BACT</name>
<dbReference type="Pfam" id="PF03016">
    <property type="entry name" value="Exostosin_GT47"/>
    <property type="match status" value="1"/>
</dbReference>
<gene>
    <name evidence="2" type="ORF">HNQ65_000522</name>
</gene>
<evidence type="ECO:0000259" key="1">
    <source>
        <dbReference type="Pfam" id="PF03016"/>
    </source>
</evidence>
<protein>
    <recommendedName>
        <fullName evidence="1">Exostosin GT47 domain-containing protein</fullName>
    </recommendedName>
</protein>
<dbReference type="GO" id="GO:0016757">
    <property type="term" value="F:glycosyltransferase activity"/>
    <property type="evidence" value="ECO:0007669"/>
    <property type="project" value="InterPro"/>
</dbReference>
<accession>A0A7W7Y7B7</accession>
<dbReference type="Proteomes" id="UP000590740">
    <property type="component" value="Unassembled WGS sequence"/>
</dbReference>
<sequence>MKIHLVSAYSAQGEASVSAWLEKCGYLASHHLVPSPADADLILFAEVYAGLDPYFFDVLRHPVYRAYRQKCVLYHISDVTQTLCRTISPSIDKNHPNAHTRRSFSYLVRVHDNPYLDEIPESQIFLKERRYLFSFVGDPKTHPVRQNLLALNHPRALLNAVTGSSATQMGLDEREPFQKGYLQTILDSEFVLCPRGIGPASMRLFEVMQLGRAPVIISDDWLPVSGIDWEEFALLVPEAQVGQIPQLLEQQTHRALEMGKRAREVWMENFSPQRALEGLFKRAFELVQIPITRREQIRDVLPLCALRHWRTLAACLCRSLQHGNCAGLPRAKGEKVSATKS</sequence>